<sequence>MELKFDDAKLFSYTDSEIFEYISSLPSLPDYGAIVPLSHKYLAKAYATWDEVKDAPKEQFRGKVSAAIIDPKISMAIFDPVVIEDNTPQSVFTTTINHISSLTLCDQDGESSGTCLEKVAESKFETAMFEKCFVVDNMHGTTVVE</sequence>
<proteinExistence type="predicted"/>
<gene>
    <name evidence="1" type="ORF">CPUR_07767</name>
</gene>
<evidence type="ECO:0000313" key="2">
    <source>
        <dbReference type="Proteomes" id="UP000016801"/>
    </source>
</evidence>
<dbReference type="HOGENOM" id="CLU_1786654_0_0_1"/>
<organism evidence="1 2">
    <name type="scientific">Claviceps purpurea (strain 20.1)</name>
    <name type="common">Ergot fungus</name>
    <name type="synonym">Sphacelia segetum</name>
    <dbReference type="NCBI Taxonomy" id="1111077"/>
    <lineage>
        <taxon>Eukaryota</taxon>
        <taxon>Fungi</taxon>
        <taxon>Dikarya</taxon>
        <taxon>Ascomycota</taxon>
        <taxon>Pezizomycotina</taxon>
        <taxon>Sordariomycetes</taxon>
        <taxon>Hypocreomycetidae</taxon>
        <taxon>Hypocreales</taxon>
        <taxon>Clavicipitaceae</taxon>
        <taxon>Claviceps</taxon>
    </lineage>
</organism>
<dbReference type="Proteomes" id="UP000016801">
    <property type="component" value="Unassembled WGS sequence"/>
</dbReference>
<comment type="caution">
    <text evidence="1">The sequence shown here is derived from an EMBL/GenBank/DDBJ whole genome shotgun (WGS) entry which is preliminary data.</text>
</comment>
<dbReference type="EMBL" id="CAGA01000067">
    <property type="protein sequence ID" value="CCE33839.1"/>
    <property type="molecule type" value="Genomic_DNA"/>
</dbReference>
<keyword evidence="2" id="KW-1185">Reference proteome</keyword>
<protein>
    <submittedName>
        <fullName evidence="1">Uncharacterized protein</fullName>
    </submittedName>
</protein>
<accession>M1WI45</accession>
<dbReference type="VEuPathDB" id="FungiDB:CPUR_07767"/>
<dbReference type="OrthoDB" id="4177236at2759"/>
<name>M1WI45_CLAP2</name>
<evidence type="ECO:0000313" key="1">
    <source>
        <dbReference type="EMBL" id="CCE33839.1"/>
    </source>
</evidence>
<reference evidence="1 2" key="1">
    <citation type="journal article" date="2013" name="PLoS Genet.">
        <title>Plant-symbiotic fungi as chemical engineers: Multi-genome analysis of the Clavicipitaceae reveals dynamics of alkaloid loci.</title>
        <authorList>
            <person name="Schardl C.L."/>
            <person name="Young C.A."/>
            <person name="Hesse U."/>
            <person name="Amyotte S.G."/>
            <person name="Andreeva K."/>
            <person name="Calie P.J."/>
            <person name="Fleetwood D.J."/>
            <person name="Haws D.C."/>
            <person name="Moore N."/>
            <person name="Oeser B."/>
            <person name="Panaccione D.G."/>
            <person name="Schweri K.K."/>
            <person name="Voisey C.R."/>
            <person name="Farman M.L."/>
            <person name="Jaromczyk J.W."/>
            <person name="Roe B.A."/>
            <person name="O'Sullivan D.M."/>
            <person name="Scott B."/>
            <person name="Tudzynski P."/>
            <person name="An Z."/>
            <person name="Arnaoudova E.G."/>
            <person name="Bullock C.T."/>
            <person name="Charlton N.D."/>
            <person name="Chen L."/>
            <person name="Cox M."/>
            <person name="Dinkins R.D."/>
            <person name="Florea S."/>
            <person name="Glenn A.E."/>
            <person name="Gordon A."/>
            <person name="Gueldener U."/>
            <person name="Harris D.R."/>
            <person name="Hollin W."/>
            <person name="Jaromczyk J."/>
            <person name="Johnson R.D."/>
            <person name="Khan A.K."/>
            <person name="Leistner E."/>
            <person name="Leuchtmann A."/>
            <person name="Li C."/>
            <person name="Liu J."/>
            <person name="Liu J."/>
            <person name="Liu M."/>
            <person name="Mace W."/>
            <person name="Machado C."/>
            <person name="Nagabhyru P."/>
            <person name="Pan J."/>
            <person name="Schmid J."/>
            <person name="Sugawara K."/>
            <person name="Steiner U."/>
            <person name="Takach J.E."/>
            <person name="Tanaka E."/>
            <person name="Webb J.S."/>
            <person name="Wilson E.V."/>
            <person name="Wiseman J.L."/>
            <person name="Yoshida R."/>
            <person name="Zeng Z."/>
        </authorList>
    </citation>
    <scope>NUCLEOTIDE SEQUENCE [LARGE SCALE GENOMIC DNA]</scope>
    <source>
        <strain evidence="1 2">20.1</strain>
    </source>
</reference>
<dbReference type="AlphaFoldDB" id="M1WI45"/>